<name>A0ABD6C8S1_9EURY</name>
<dbReference type="Proteomes" id="UP001597119">
    <property type="component" value="Unassembled WGS sequence"/>
</dbReference>
<dbReference type="RefSeq" id="WP_247376530.1">
    <property type="nucleotide sequence ID" value="NZ_JALLGV010000002.1"/>
</dbReference>
<proteinExistence type="predicted"/>
<keyword evidence="3" id="KW-1185">Reference proteome</keyword>
<protein>
    <submittedName>
        <fullName evidence="2">Uncharacterized protein</fullName>
    </submittedName>
</protein>
<dbReference type="AlphaFoldDB" id="A0ABD6C8S1"/>
<evidence type="ECO:0000313" key="3">
    <source>
        <dbReference type="Proteomes" id="UP001597119"/>
    </source>
</evidence>
<reference evidence="2 3" key="1">
    <citation type="journal article" date="2019" name="Int. J. Syst. Evol. Microbiol.">
        <title>The Global Catalogue of Microorganisms (GCM) 10K type strain sequencing project: providing services to taxonomists for standard genome sequencing and annotation.</title>
        <authorList>
            <consortium name="The Broad Institute Genomics Platform"/>
            <consortium name="The Broad Institute Genome Sequencing Center for Infectious Disease"/>
            <person name="Wu L."/>
            <person name="Ma J."/>
        </authorList>
    </citation>
    <scope>NUCLEOTIDE SEQUENCE [LARGE SCALE GENOMIC DNA]</scope>
    <source>
        <strain evidence="2 3">CGMCC 1.12125</strain>
    </source>
</reference>
<dbReference type="Pfam" id="PF24363">
    <property type="entry name" value="DUF7519"/>
    <property type="match status" value="1"/>
</dbReference>
<dbReference type="InterPro" id="IPR055941">
    <property type="entry name" value="DUF7519"/>
</dbReference>
<feature type="transmembrane region" description="Helical" evidence="1">
    <location>
        <begin position="110"/>
        <end position="133"/>
    </location>
</feature>
<dbReference type="EMBL" id="JBHUDJ010000002">
    <property type="protein sequence ID" value="MFD1586111.1"/>
    <property type="molecule type" value="Genomic_DNA"/>
</dbReference>
<keyword evidence="1" id="KW-1133">Transmembrane helix</keyword>
<keyword evidence="1" id="KW-0472">Membrane</keyword>
<feature type="transmembrane region" description="Helical" evidence="1">
    <location>
        <begin position="6"/>
        <end position="37"/>
    </location>
</feature>
<feature type="transmembrane region" description="Helical" evidence="1">
    <location>
        <begin position="49"/>
        <end position="67"/>
    </location>
</feature>
<comment type="caution">
    <text evidence="2">The sequence shown here is derived from an EMBL/GenBank/DDBJ whole genome shotgun (WGS) entry which is preliminary data.</text>
</comment>
<organism evidence="2 3">
    <name type="scientific">Halorientalis brevis</name>
    <dbReference type="NCBI Taxonomy" id="1126241"/>
    <lineage>
        <taxon>Archaea</taxon>
        <taxon>Methanobacteriati</taxon>
        <taxon>Methanobacteriota</taxon>
        <taxon>Stenosarchaea group</taxon>
        <taxon>Halobacteria</taxon>
        <taxon>Halobacteriales</taxon>
        <taxon>Haloarculaceae</taxon>
        <taxon>Halorientalis</taxon>
    </lineage>
</organism>
<sequence>MTPGRVAGACAVGSGAVGFVLVAVGGLATLLGVAGLCGLAAGCYAGSRSVVTLGAVGLFLAVVAAGVSGVSGPSLVGASGAVLVAWTAGQTATELQSAFDGGTRTRRLELVHVAGTTLVGTGVVGIALVPRAITVDPSPLGTTLVLGGAVVLTAQLLGSTRTDGA</sequence>
<gene>
    <name evidence="2" type="ORF">ACFR9U_03890</name>
</gene>
<feature type="transmembrane region" description="Helical" evidence="1">
    <location>
        <begin position="73"/>
        <end position="89"/>
    </location>
</feature>
<keyword evidence="1" id="KW-0812">Transmembrane</keyword>
<feature type="transmembrane region" description="Helical" evidence="1">
    <location>
        <begin position="139"/>
        <end position="158"/>
    </location>
</feature>
<evidence type="ECO:0000313" key="2">
    <source>
        <dbReference type="EMBL" id="MFD1586111.1"/>
    </source>
</evidence>
<evidence type="ECO:0000256" key="1">
    <source>
        <dbReference type="SAM" id="Phobius"/>
    </source>
</evidence>
<accession>A0ABD6C8S1</accession>